<dbReference type="Pfam" id="PF13751">
    <property type="entry name" value="DDE_Tnp_1_6"/>
    <property type="match status" value="1"/>
</dbReference>
<feature type="domain" description="Transposase IS4-like" evidence="1">
    <location>
        <begin position="265"/>
        <end position="383"/>
    </location>
</feature>
<dbReference type="Pfam" id="PF05598">
    <property type="entry name" value="DUF772"/>
    <property type="match status" value="1"/>
</dbReference>
<dbReference type="PANTHER" id="PTHR33408:SF2">
    <property type="entry name" value="TRANSPOSASE DDE DOMAIN-CONTAINING PROTEIN"/>
    <property type="match status" value="1"/>
</dbReference>
<dbReference type="Proteomes" id="UP000184386">
    <property type="component" value="Unassembled WGS sequence"/>
</dbReference>
<gene>
    <name evidence="4" type="ORF">SAMN02745136_05790</name>
</gene>
<dbReference type="GO" id="GO:0004803">
    <property type="term" value="F:transposase activity"/>
    <property type="evidence" value="ECO:0007669"/>
    <property type="project" value="InterPro"/>
</dbReference>
<feature type="domain" description="Transposase InsH N-terminal" evidence="2">
    <location>
        <begin position="21"/>
        <end position="112"/>
    </location>
</feature>
<dbReference type="InterPro" id="IPR025668">
    <property type="entry name" value="Tnp_DDE_dom"/>
</dbReference>
<evidence type="ECO:0000259" key="2">
    <source>
        <dbReference type="Pfam" id="PF05598"/>
    </source>
</evidence>
<dbReference type="OrthoDB" id="9789070at2"/>
<reference evidence="4 5" key="1">
    <citation type="submission" date="2016-11" db="EMBL/GenBank/DDBJ databases">
        <authorList>
            <person name="Jaros S."/>
            <person name="Januszkiewicz K."/>
            <person name="Wedrychowicz H."/>
        </authorList>
    </citation>
    <scope>NUCLEOTIDE SEQUENCE [LARGE SCALE GENOMIC DNA]</scope>
    <source>
        <strain evidence="4 5">DSM 15929</strain>
    </source>
</reference>
<accession>A0A1M7DVH6</accession>
<dbReference type="Pfam" id="PF01609">
    <property type="entry name" value="DDE_Tnp_1"/>
    <property type="match status" value="1"/>
</dbReference>
<feature type="domain" description="Transposase DDE" evidence="3">
    <location>
        <begin position="393"/>
        <end position="518"/>
    </location>
</feature>
<proteinExistence type="predicted"/>
<dbReference type="InterPro" id="IPR002559">
    <property type="entry name" value="Transposase_11"/>
</dbReference>
<evidence type="ECO:0000313" key="4">
    <source>
        <dbReference type="EMBL" id="SHL83502.1"/>
    </source>
</evidence>
<dbReference type="EMBL" id="FRAC01000068">
    <property type="protein sequence ID" value="SHL83502.1"/>
    <property type="molecule type" value="Genomic_DNA"/>
</dbReference>
<protein>
    <submittedName>
        <fullName evidence="4">Transposase</fullName>
    </submittedName>
</protein>
<dbReference type="InterPro" id="IPR008490">
    <property type="entry name" value="Transposase_InsH_N"/>
</dbReference>
<dbReference type="PANTHER" id="PTHR33408">
    <property type="entry name" value="TRANSPOSASE"/>
    <property type="match status" value="1"/>
</dbReference>
<evidence type="ECO:0000313" key="5">
    <source>
        <dbReference type="Proteomes" id="UP000184386"/>
    </source>
</evidence>
<evidence type="ECO:0000259" key="3">
    <source>
        <dbReference type="Pfam" id="PF13751"/>
    </source>
</evidence>
<name>A0A1M7DVH6_9FIRM</name>
<dbReference type="AlphaFoldDB" id="A0A1M7DVH6"/>
<keyword evidence="5" id="KW-1185">Reference proteome</keyword>
<dbReference type="GO" id="GO:0006313">
    <property type="term" value="P:DNA transposition"/>
    <property type="evidence" value="ECO:0007669"/>
    <property type="project" value="InterPro"/>
</dbReference>
<sequence>MRINKNTNDNYTVRQLKLPLEIEKLINISDPVYTFCEVMDHIDLSKYFVEKGYRTGRPRCDEQKLLKVILFAFMEHGICSLREIEKLCRNDIRYMYLLDGMKAPSFATFGNVIRNELTDSIEHIFLDVNTYIFEKDHVDLEHTYIDGTKIEANANRYTWIWKKSCTKNRGKVYEKISMLIDAMNQEILGYFGVKLDKRDEYAVEYVSELLEMYKNATNLVKSTFVSGCGHRKSLQQKQYQELEGYLERLKTYAHHIEVCGDERNSYSKTDHDATFMRIKRDYMGNDQLLPAYNLQTAVCDEYIAVVDVKPYASDMECFVPLMEKFNEIYGHYPKYPVADAGYGSYNNYLYCEEHGMEKYMKFTMYKKETSDKKYHENPYRAVNFKRDENGNLICPNGKTFHFKSRQHVYKNKYGRTEEIYECKSCEGCQFKNNCCPKASKNRTIRMNQELTSIHQEVITNLESIHGALLRMNRSIQAEGTFGILKWDKSYKRLFRRGEKNAILELTLISCGFNLYKYHNKKQRNKLAA</sequence>
<organism evidence="4 5">
    <name type="scientific">Anaerocolumna jejuensis DSM 15929</name>
    <dbReference type="NCBI Taxonomy" id="1121322"/>
    <lineage>
        <taxon>Bacteria</taxon>
        <taxon>Bacillati</taxon>
        <taxon>Bacillota</taxon>
        <taxon>Clostridia</taxon>
        <taxon>Lachnospirales</taxon>
        <taxon>Lachnospiraceae</taxon>
        <taxon>Anaerocolumna</taxon>
    </lineage>
</organism>
<evidence type="ECO:0000259" key="1">
    <source>
        <dbReference type="Pfam" id="PF01609"/>
    </source>
</evidence>
<dbReference type="GO" id="GO:0003677">
    <property type="term" value="F:DNA binding"/>
    <property type="evidence" value="ECO:0007669"/>
    <property type="project" value="InterPro"/>
</dbReference>